<protein>
    <submittedName>
        <fullName evidence="1">Uncharacterized protein</fullName>
    </submittedName>
</protein>
<evidence type="ECO:0000313" key="2">
    <source>
        <dbReference type="Proteomes" id="UP000321363"/>
    </source>
</evidence>
<dbReference type="PROSITE" id="PS51257">
    <property type="entry name" value="PROKAR_LIPOPROTEIN"/>
    <property type="match status" value="1"/>
</dbReference>
<evidence type="ECO:0000313" key="1">
    <source>
        <dbReference type="EMBL" id="TXC90958.1"/>
    </source>
</evidence>
<proteinExistence type="predicted"/>
<name>A0A5C6VZF2_9BACI</name>
<dbReference type="Proteomes" id="UP000321363">
    <property type="component" value="Unassembled WGS sequence"/>
</dbReference>
<gene>
    <name evidence="1" type="ORF">FS935_08610</name>
</gene>
<sequence length="248" mass="28366">MKKIVFIFILIFGLVGCSIETSNTTKDIKKQPIFYEIENNGLLLKAELSTNTLEPNKNLKIKATVENIGDKAVHYNSRCGNPLWISAGSPTEHLGLWDGIENNTGCRDIYNPDDIVSLEPGEILSKEITYHPKIMVDQKDLLDAPEGDYNVTFSLDTEEKINLNGHYPIVVKDTDFPLLPIKEAIDVAKQHPEVVKWMNRIDQQYEREESILTEGKWHIIFKSNHSQYDRIIIAVDYETGEVRNIHEE</sequence>
<keyword evidence="2" id="KW-1185">Reference proteome</keyword>
<comment type="caution">
    <text evidence="1">The sequence shown here is derived from an EMBL/GenBank/DDBJ whole genome shotgun (WGS) entry which is preliminary data.</text>
</comment>
<reference evidence="1 2" key="1">
    <citation type="journal article" date="2005" name="Int. J. Syst. Evol. Microbiol.">
        <title>Bacillus litoralis sp. nov., isolated from a tidal flat of the Yellow Sea in Korea.</title>
        <authorList>
            <person name="Yoon J.H."/>
            <person name="Oh T.K."/>
        </authorList>
    </citation>
    <scope>NUCLEOTIDE SEQUENCE [LARGE SCALE GENOMIC DNA]</scope>
    <source>
        <strain evidence="1 2">SW-211</strain>
    </source>
</reference>
<dbReference type="OrthoDB" id="2845060at2"/>
<accession>A0A5C6VZF2</accession>
<dbReference type="AlphaFoldDB" id="A0A5C6VZF2"/>
<dbReference type="EMBL" id="VOQF01000005">
    <property type="protein sequence ID" value="TXC90958.1"/>
    <property type="molecule type" value="Genomic_DNA"/>
</dbReference>
<dbReference type="RefSeq" id="WP_146947583.1">
    <property type="nucleotide sequence ID" value="NZ_VOQF01000005.1"/>
</dbReference>
<organism evidence="1 2">
    <name type="scientific">Metabacillus litoralis</name>
    <dbReference type="NCBI Taxonomy" id="152268"/>
    <lineage>
        <taxon>Bacteria</taxon>
        <taxon>Bacillati</taxon>
        <taxon>Bacillota</taxon>
        <taxon>Bacilli</taxon>
        <taxon>Bacillales</taxon>
        <taxon>Bacillaceae</taxon>
        <taxon>Metabacillus</taxon>
    </lineage>
</organism>